<reference evidence="1 2" key="1">
    <citation type="submission" date="2015-11" db="EMBL/GenBank/DDBJ databases">
        <title>Draft Genome Sequence of the Strain BR 10423 (Rhizobium sp.) isolated from nodules of Mimosa pudica.</title>
        <authorList>
            <person name="Barauna A.C."/>
            <person name="Zilli J.E."/>
            <person name="Simoes-Araujo J.L."/>
            <person name="Reis V.M."/>
            <person name="James E.K."/>
            <person name="Reis F.B.Jr."/>
            <person name="Rouws L.F."/>
            <person name="Passos S.R."/>
            <person name="Gois S.R."/>
        </authorList>
    </citation>
    <scope>NUCLEOTIDE SEQUENCE [LARGE SCALE GENOMIC DNA]</scope>
    <source>
        <strain evidence="1 2">BR10423</strain>
    </source>
</reference>
<dbReference type="EMBL" id="LNCD01000116">
    <property type="protein sequence ID" value="KWV45590.1"/>
    <property type="molecule type" value="Genomic_DNA"/>
</dbReference>
<dbReference type="AlphaFoldDB" id="A0A125Q5R7"/>
<keyword evidence="2" id="KW-1185">Reference proteome</keyword>
<protein>
    <submittedName>
        <fullName evidence="1">Uncharacterized protein</fullName>
    </submittedName>
</protein>
<evidence type="ECO:0000313" key="2">
    <source>
        <dbReference type="Proteomes" id="UP000068164"/>
    </source>
</evidence>
<gene>
    <name evidence="1" type="ORF">AS026_15885</name>
</gene>
<dbReference type="Proteomes" id="UP000068164">
    <property type="component" value="Unassembled WGS sequence"/>
</dbReference>
<proteinExistence type="predicted"/>
<evidence type="ECO:0000313" key="1">
    <source>
        <dbReference type="EMBL" id="KWV45590.1"/>
    </source>
</evidence>
<name>A0A125Q5R7_9HYPH</name>
<sequence>MPYSFRKGGRLFFKSDVMNSDSIVSFDLPGNSLKKLLAEQMLDVRKYGRRGVAQVADVASGHRGLLGDDNWNCVPGND</sequence>
<accession>A0A125Q5R7</accession>
<organism evidence="1 2">
    <name type="scientific">Rhizobium altiplani</name>
    <dbReference type="NCBI Taxonomy" id="1864509"/>
    <lineage>
        <taxon>Bacteria</taxon>
        <taxon>Pseudomonadati</taxon>
        <taxon>Pseudomonadota</taxon>
        <taxon>Alphaproteobacteria</taxon>
        <taxon>Hyphomicrobiales</taxon>
        <taxon>Rhizobiaceae</taxon>
        <taxon>Rhizobium/Agrobacterium group</taxon>
        <taxon>Rhizobium</taxon>
    </lineage>
</organism>
<comment type="caution">
    <text evidence="1">The sequence shown here is derived from an EMBL/GenBank/DDBJ whole genome shotgun (WGS) entry which is preliminary data.</text>
</comment>